<organism evidence="2 3">
    <name type="scientific">Pseudomonas vanderleydeniana</name>
    <dbReference type="NCBI Taxonomy" id="2745495"/>
    <lineage>
        <taxon>Bacteria</taxon>
        <taxon>Pseudomonadati</taxon>
        <taxon>Pseudomonadota</taxon>
        <taxon>Gammaproteobacteria</taxon>
        <taxon>Pseudomonadales</taxon>
        <taxon>Pseudomonadaceae</taxon>
        <taxon>Pseudomonas</taxon>
    </lineage>
</organism>
<proteinExistence type="predicted"/>
<dbReference type="AlphaFoldDB" id="A0A9E6PH38"/>
<name>A0A9E6PH38_9PSED</name>
<keyword evidence="3" id="KW-1185">Reference proteome</keyword>
<dbReference type="Proteomes" id="UP000634530">
    <property type="component" value="Chromosome"/>
</dbReference>
<accession>A0A9E6PH38</accession>
<evidence type="ECO:0000313" key="2">
    <source>
        <dbReference type="EMBL" id="QXI26334.1"/>
    </source>
</evidence>
<dbReference type="KEGG" id="pvw:HU752_020570"/>
<reference evidence="2 3" key="1">
    <citation type="journal article" date="2020" name="Microorganisms">
        <title>Reliable Identification of Environmental Pseudomonas Isolates Using the rpoD Gene.</title>
        <authorList>
            <consortium name="The Broad Institute Genome Sequencing Platform"/>
            <person name="Girard L."/>
            <person name="Lood C."/>
            <person name="Rokni-Zadeh H."/>
            <person name="van Noort V."/>
            <person name="Lavigne R."/>
            <person name="De Mot R."/>
        </authorList>
    </citation>
    <scope>NUCLEOTIDE SEQUENCE [LARGE SCALE GENOMIC DNA]</scope>
    <source>
        <strain evidence="2 3">RW8P3</strain>
    </source>
</reference>
<dbReference type="RefSeq" id="WP_186675988.1">
    <property type="nucleotide sequence ID" value="NZ_CP077093.1"/>
</dbReference>
<evidence type="ECO:0000313" key="3">
    <source>
        <dbReference type="Proteomes" id="UP000634530"/>
    </source>
</evidence>
<sequence length="95" mass="10674">MKRRAENRKTTKARWLAATEQSNRLFKQADKLEDAAYDLLSDGIVTSDTLEKFRIAKDEAAAKYAQARMAWEQAQKAFQQKDNETGDAPAPLGSP</sequence>
<gene>
    <name evidence="2" type="ORF">HU752_020570</name>
</gene>
<dbReference type="EMBL" id="CP077093">
    <property type="protein sequence ID" value="QXI26334.1"/>
    <property type="molecule type" value="Genomic_DNA"/>
</dbReference>
<feature type="region of interest" description="Disordered" evidence="1">
    <location>
        <begin position="75"/>
        <end position="95"/>
    </location>
</feature>
<protein>
    <submittedName>
        <fullName evidence="2">Uncharacterized protein</fullName>
    </submittedName>
</protein>
<evidence type="ECO:0000256" key="1">
    <source>
        <dbReference type="SAM" id="MobiDB-lite"/>
    </source>
</evidence>
<reference evidence="2 3" key="2">
    <citation type="journal article" date="2021" name="Microorganisms">
        <title>The Ever-Expanding Pseudomonas Genus: Description of 43 New Species and Partition of the Pseudomonas putida Group.</title>
        <authorList>
            <person name="Girard L."/>
            <person name="Lood C."/>
            <person name="Hofte M."/>
            <person name="Vandamme P."/>
            <person name="Rokni-Zadeh H."/>
            <person name="van Noort V."/>
            <person name="Lavigne R."/>
            <person name="De Mot R."/>
        </authorList>
    </citation>
    <scope>NUCLEOTIDE SEQUENCE [LARGE SCALE GENOMIC DNA]</scope>
    <source>
        <strain evidence="2 3">RW8P3</strain>
    </source>
</reference>